<sequence length="178" mass="19291">MHFSALIIFLVSSLSITAALPVPGTGSNNENGRAVNTLFSKNSIWVFHDGSRGPLDHKSGLGSINIPPPAIDNPCHHKGPLRCPPLTPNQVTSIPHRNNCAKESNRFGTQGTFDSLWNVERILTPVGILVVMIWLGFVAVGLVAIVDYVWMRWGRGCSGYPGVEVVEVGHEEEKAEAN</sequence>
<feature type="chain" id="PRO_5009123580" evidence="2">
    <location>
        <begin position="20"/>
        <end position="178"/>
    </location>
</feature>
<proteinExistence type="predicted"/>
<gene>
    <name evidence="3" type="ORF">SI65_05236</name>
</gene>
<keyword evidence="1" id="KW-0812">Transmembrane</keyword>
<accession>A0A1E3BCF5</accession>
<keyword evidence="2" id="KW-0732">Signal</keyword>
<name>A0A1E3BCF5_ASPCR</name>
<dbReference type="Proteomes" id="UP000094569">
    <property type="component" value="Unassembled WGS sequence"/>
</dbReference>
<dbReference type="OrthoDB" id="4506303at2759"/>
<evidence type="ECO:0000256" key="2">
    <source>
        <dbReference type="SAM" id="SignalP"/>
    </source>
</evidence>
<protein>
    <submittedName>
        <fullName evidence="3">Uncharacterized protein</fullName>
    </submittedName>
</protein>
<evidence type="ECO:0000313" key="4">
    <source>
        <dbReference type="Proteomes" id="UP000094569"/>
    </source>
</evidence>
<comment type="caution">
    <text evidence="3">The sequence shown here is derived from an EMBL/GenBank/DDBJ whole genome shotgun (WGS) entry which is preliminary data.</text>
</comment>
<organism evidence="3 4">
    <name type="scientific">Aspergillus cristatus</name>
    <name type="common">Chinese Fuzhuan brick tea-fermentation fungus</name>
    <name type="synonym">Eurotium cristatum</name>
    <dbReference type="NCBI Taxonomy" id="573508"/>
    <lineage>
        <taxon>Eukaryota</taxon>
        <taxon>Fungi</taxon>
        <taxon>Dikarya</taxon>
        <taxon>Ascomycota</taxon>
        <taxon>Pezizomycotina</taxon>
        <taxon>Eurotiomycetes</taxon>
        <taxon>Eurotiomycetidae</taxon>
        <taxon>Eurotiales</taxon>
        <taxon>Aspergillaceae</taxon>
        <taxon>Aspergillus</taxon>
        <taxon>Aspergillus subgen. Aspergillus</taxon>
    </lineage>
</organism>
<dbReference type="EMBL" id="JXNT01000005">
    <property type="protein sequence ID" value="ODM18619.1"/>
    <property type="molecule type" value="Genomic_DNA"/>
</dbReference>
<keyword evidence="4" id="KW-1185">Reference proteome</keyword>
<keyword evidence="1" id="KW-0472">Membrane</keyword>
<dbReference type="AlphaFoldDB" id="A0A1E3BCF5"/>
<evidence type="ECO:0000313" key="3">
    <source>
        <dbReference type="EMBL" id="ODM18619.1"/>
    </source>
</evidence>
<feature type="signal peptide" evidence="2">
    <location>
        <begin position="1"/>
        <end position="19"/>
    </location>
</feature>
<reference evidence="3 4" key="1">
    <citation type="journal article" date="2016" name="BMC Genomics">
        <title>Comparative genomic and transcriptomic analyses of the Fuzhuan brick tea-fermentation fungus Aspergillus cristatus.</title>
        <authorList>
            <person name="Ge Y."/>
            <person name="Wang Y."/>
            <person name="Liu Y."/>
            <person name="Tan Y."/>
            <person name="Ren X."/>
            <person name="Zhang X."/>
            <person name="Hyde K.D."/>
            <person name="Liu Y."/>
            <person name="Liu Z."/>
        </authorList>
    </citation>
    <scope>NUCLEOTIDE SEQUENCE [LARGE SCALE GENOMIC DNA]</scope>
    <source>
        <strain evidence="3 4">GZAAS20.1005</strain>
    </source>
</reference>
<keyword evidence="1" id="KW-1133">Transmembrane helix</keyword>
<feature type="transmembrane region" description="Helical" evidence="1">
    <location>
        <begin position="122"/>
        <end position="146"/>
    </location>
</feature>
<dbReference type="VEuPathDB" id="FungiDB:SI65_05236"/>
<evidence type="ECO:0000256" key="1">
    <source>
        <dbReference type="SAM" id="Phobius"/>
    </source>
</evidence>